<dbReference type="GO" id="GO:0016829">
    <property type="term" value="F:lyase activity"/>
    <property type="evidence" value="ECO:0007669"/>
    <property type="project" value="UniProtKB-KW"/>
</dbReference>
<dbReference type="Proteomes" id="UP001218218">
    <property type="component" value="Unassembled WGS sequence"/>
</dbReference>
<dbReference type="Pfam" id="PF21294">
    <property type="entry name" value="Polysacc_lyase_14"/>
    <property type="match status" value="1"/>
</dbReference>
<feature type="domain" description="Polysaccharide lyase 14" evidence="1">
    <location>
        <begin position="6"/>
        <end position="220"/>
    </location>
</feature>
<dbReference type="AlphaFoldDB" id="A0AAD7A4L4"/>
<name>A0AAD7A4L4_9AGAR</name>
<dbReference type="EMBL" id="JARIHO010000016">
    <property type="protein sequence ID" value="KAJ7348903.1"/>
    <property type="molecule type" value="Genomic_DNA"/>
</dbReference>
<keyword evidence="3" id="KW-1185">Reference proteome</keyword>
<dbReference type="PANTHER" id="PTHR40124:SF1">
    <property type="entry name" value="DISAGGREGATASE RELATED REPEAT PROTEIN"/>
    <property type="match status" value="1"/>
</dbReference>
<gene>
    <name evidence="2" type="ORF">DFH08DRAFT_697365</name>
</gene>
<dbReference type="PANTHER" id="PTHR40124">
    <property type="match status" value="1"/>
</dbReference>
<dbReference type="InterPro" id="IPR048958">
    <property type="entry name" value="Polysacc_lyase_14"/>
</dbReference>
<comment type="caution">
    <text evidence="2">The sequence shown here is derived from an EMBL/GenBank/DDBJ whole genome shotgun (WGS) entry which is preliminary data.</text>
</comment>
<evidence type="ECO:0000313" key="2">
    <source>
        <dbReference type="EMBL" id="KAJ7348903.1"/>
    </source>
</evidence>
<evidence type="ECO:0000313" key="3">
    <source>
        <dbReference type="Proteomes" id="UP001218218"/>
    </source>
</evidence>
<accession>A0AAD7A4L4</accession>
<protein>
    <submittedName>
        <fullName evidence="2">Polysaccharide lyase family 14 protein</fullName>
    </submittedName>
</protein>
<proteinExistence type="predicted"/>
<evidence type="ECO:0000259" key="1">
    <source>
        <dbReference type="Pfam" id="PF21294"/>
    </source>
</evidence>
<dbReference type="Gene3D" id="2.60.120.200">
    <property type="match status" value="1"/>
</dbReference>
<reference evidence="2" key="1">
    <citation type="submission" date="2023-03" db="EMBL/GenBank/DDBJ databases">
        <title>Massive genome expansion in bonnet fungi (Mycena s.s.) driven by repeated elements and novel gene families across ecological guilds.</title>
        <authorList>
            <consortium name="Lawrence Berkeley National Laboratory"/>
            <person name="Harder C.B."/>
            <person name="Miyauchi S."/>
            <person name="Viragh M."/>
            <person name="Kuo A."/>
            <person name="Thoen E."/>
            <person name="Andreopoulos B."/>
            <person name="Lu D."/>
            <person name="Skrede I."/>
            <person name="Drula E."/>
            <person name="Henrissat B."/>
            <person name="Morin E."/>
            <person name="Kohler A."/>
            <person name="Barry K."/>
            <person name="LaButti K."/>
            <person name="Morin E."/>
            <person name="Salamov A."/>
            <person name="Lipzen A."/>
            <person name="Mereny Z."/>
            <person name="Hegedus B."/>
            <person name="Baldrian P."/>
            <person name="Stursova M."/>
            <person name="Weitz H."/>
            <person name="Taylor A."/>
            <person name="Grigoriev I.V."/>
            <person name="Nagy L.G."/>
            <person name="Martin F."/>
            <person name="Kauserud H."/>
        </authorList>
    </citation>
    <scope>NUCLEOTIDE SEQUENCE</scope>
    <source>
        <strain evidence="2">CBHHK002</strain>
    </source>
</reference>
<organism evidence="2 3">
    <name type="scientific">Mycena albidolilacea</name>
    <dbReference type="NCBI Taxonomy" id="1033008"/>
    <lineage>
        <taxon>Eukaryota</taxon>
        <taxon>Fungi</taxon>
        <taxon>Dikarya</taxon>
        <taxon>Basidiomycota</taxon>
        <taxon>Agaricomycotina</taxon>
        <taxon>Agaricomycetes</taxon>
        <taxon>Agaricomycetidae</taxon>
        <taxon>Agaricales</taxon>
        <taxon>Marasmiineae</taxon>
        <taxon>Mycenaceae</taxon>
        <taxon>Mycena</taxon>
    </lineage>
</organism>
<sequence>MPWDNASTVFQVLYPQNSINPGTKPFGGAQFYAAPLNIADAQAVRFTYSVFFPLDFDWVKAGKLPGLFGGRPSCSGGDAATDCFSTRLMWRQDGMGELYLYAPKDKQTRALCRDPQSECNADYGFSIGQKSFKWRPGGWTTVTQIVRMNTPGKQDGGFALYVDGQRRISREDVYYRGPGPNATKSASASASASASTTTFFGGHTTAYKTPRDQYVWFKDFAMQLLE</sequence>
<keyword evidence="2" id="KW-0456">Lyase</keyword>